<proteinExistence type="predicted"/>
<dbReference type="SUPFAM" id="SSF50814">
    <property type="entry name" value="Lipocalins"/>
    <property type="match status" value="1"/>
</dbReference>
<gene>
    <name evidence="1" type="ORF">PHYEVI_LOCUS1006</name>
</gene>
<accession>A0A9N9TAP6</accession>
<dbReference type="InterPro" id="IPR012674">
    <property type="entry name" value="Calycin"/>
</dbReference>
<dbReference type="Gene3D" id="2.40.128.20">
    <property type="match status" value="1"/>
</dbReference>
<evidence type="ECO:0000313" key="1">
    <source>
        <dbReference type="EMBL" id="CAG9854544.1"/>
    </source>
</evidence>
<reference evidence="1" key="1">
    <citation type="submission" date="2022-01" db="EMBL/GenBank/DDBJ databases">
        <authorList>
            <person name="King R."/>
        </authorList>
    </citation>
    <scope>NUCLEOTIDE SEQUENCE</scope>
</reference>
<dbReference type="AlphaFoldDB" id="A0A9N9TAP6"/>
<name>A0A9N9TAP6_PHYSR</name>
<evidence type="ECO:0000313" key="2">
    <source>
        <dbReference type="Proteomes" id="UP001153712"/>
    </source>
</evidence>
<keyword evidence="2" id="KW-1185">Reference proteome</keyword>
<dbReference type="Proteomes" id="UP001153712">
    <property type="component" value="Chromosome 1"/>
</dbReference>
<evidence type="ECO:0008006" key="3">
    <source>
        <dbReference type="Google" id="ProtNLM"/>
    </source>
</evidence>
<protein>
    <recommendedName>
        <fullName evidence="3">Fatty acid-binding protein</fullName>
    </recommendedName>
</protein>
<dbReference type="EMBL" id="OU900094">
    <property type="protein sequence ID" value="CAG9854544.1"/>
    <property type="molecule type" value="Genomic_DNA"/>
</dbReference>
<sequence>MSNRTEGEFKLVMNERFYEYLMALGLPSEKAQVVDSLKPTLIITKNEKEITITTKLDTHSTTSVLKIDQTVEEKLAALDVVQSYTTVGDDDITIDSIGAKGERGRRHFDFFENGLIMTLSSDMAGIPEATRFYRRLTN</sequence>
<organism evidence="1 2">
    <name type="scientific">Phyllotreta striolata</name>
    <name type="common">Striped flea beetle</name>
    <name type="synonym">Crioceris striolata</name>
    <dbReference type="NCBI Taxonomy" id="444603"/>
    <lineage>
        <taxon>Eukaryota</taxon>
        <taxon>Metazoa</taxon>
        <taxon>Ecdysozoa</taxon>
        <taxon>Arthropoda</taxon>
        <taxon>Hexapoda</taxon>
        <taxon>Insecta</taxon>
        <taxon>Pterygota</taxon>
        <taxon>Neoptera</taxon>
        <taxon>Endopterygota</taxon>
        <taxon>Coleoptera</taxon>
        <taxon>Polyphaga</taxon>
        <taxon>Cucujiformia</taxon>
        <taxon>Chrysomeloidea</taxon>
        <taxon>Chrysomelidae</taxon>
        <taxon>Galerucinae</taxon>
        <taxon>Alticini</taxon>
        <taxon>Phyllotreta</taxon>
    </lineage>
</organism>
<dbReference type="OrthoDB" id="412780at2759"/>